<keyword evidence="1" id="KW-0677">Repeat</keyword>
<accession>A0AAF5DGI7</accession>
<dbReference type="InterPro" id="IPR051637">
    <property type="entry name" value="Ank_repeat_dom-contain_49"/>
</dbReference>
<dbReference type="PROSITE" id="PS50297">
    <property type="entry name" value="ANK_REP_REGION"/>
    <property type="match status" value="2"/>
</dbReference>
<evidence type="ECO:0000256" key="1">
    <source>
        <dbReference type="ARBA" id="ARBA00022737"/>
    </source>
</evidence>
<keyword evidence="2 3" id="KW-0040">ANK repeat</keyword>
<dbReference type="Gene3D" id="1.25.40.20">
    <property type="entry name" value="Ankyrin repeat-containing domain"/>
    <property type="match status" value="1"/>
</dbReference>
<dbReference type="SMART" id="SM00248">
    <property type="entry name" value="ANK"/>
    <property type="match status" value="2"/>
</dbReference>
<reference evidence="5" key="1">
    <citation type="submission" date="2024-02" db="UniProtKB">
        <authorList>
            <consortium name="WormBaseParasite"/>
        </authorList>
    </citation>
    <scope>IDENTIFICATION</scope>
</reference>
<evidence type="ECO:0000313" key="4">
    <source>
        <dbReference type="Proteomes" id="UP000035681"/>
    </source>
</evidence>
<evidence type="ECO:0000256" key="2">
    <source>
        <dbReference type="ARBA" id="ARBA00023043"/>
    </source>
</evidence>
<dbReference type="SUPFAM" id="SSF48403">
    <property type="entry name" value="Ankyrin repeat"/>
    <property type="match status" value="1"/>
</dbReference>
<feature type="repeat" description="ANK" evidence="3">
    <location>
        <begin position="201"/>
        <end position="223"/>
    </location>
</feature>
<dbReference type="Pfam" id="PF12796">
    <property type="entry name" value="Ank_2"/>
    <property type="match status" value="1"/>
</dbReference>
<keyword evidence="4" id="KW-1185">Reference proteome</keyword>
<feature type="repeat" description="ANK" evidence="3">
    <location>
        <begin position="168"/>
        <end position="200"/>
    </location>
</feature>
<protein>
    <submittedName>
        <fullName evidence="5">Uncharacterized protein</fullName>
    </submittedName>
</protein>
<evidence type="ECO:0000256" key="3">
    <source>
        <dbReference type="PROSITE-ProRule" id="PRU00023"/>
    </source>
</evidence>
<dbReference type="PANTHER" id="PTHR24180:SF45">
    <property type="entry name" value="POLY [ADP-RIBOSE] POLYMERASE TANKYRASE"/>
    <property type="match status" value="1"/>
</dbReference>
<proteinExistence type="predicted"/>
<dbReference type="PROSITE" id="PS50088">
    <property type="entry name" value="ANK_REPEAT"/>
    <property type="match status" value="2"/>
</dbReference>
<dbReference type="AlphaFoldDB" id="A0AAF5DGI7"/>
<sequence>NFYAFILRYLLKKRYFLIIMEYGTAGLQDSMLKAITSNDESSNLNITTFRRFSNSLESTIINKPLIFDINDRAKINLNQISDISKGLAVKSQKMKEFLYVIIYFYYYIIQVKIDAQVIVDGASFESYDEFEAVPIKYIKMIKDEDIEKLKDELKENESHINGIYLLNNSYTLLHYTILFKKEKVLKLLVELGADVNSQSNMGFSPLHLASRNQDYNMIELLINTYHADKYALDVEGMTYADRLFLAEINNTSKHDNSHAKYREVFKNFNDSLNILSKCSRKDKVISSKKTFKNRSVSQEIKSKKEVDSNGIFKPKIFFNSINKIMGTATSRVRQRSLGYPL</sequence>
<evidence type="ECO:0000313" key="5">
    <source>
        <dbReference type="WBParaSite" id="TCONS_00011285.p1"/>
    </source>
</evidence>
<dbReference type="Proteomes" id="UP000035681">
    <property type="component" value="Unplaced"/>
</dbReference>
<dbReference type="WBParaSite" id="TCONS_00011285.p1">
    <property type="protein sequence ID" value="TCONS_00011285.p1"/>
    <property type="gene ID" value="XLOC_005547"/>
</dbReference>
<organism evidence="4 5">
    <name type="scientific">Strongyloides stercoralis</name>
    <name type="common">Threadworm</name>
    <dbReference type="NCBI Taxonomy" id="6248"/>
    <lineage>
        <taxon>Eukaryota</taxon>
        <taxon>Metazoa</taxon>
        <taxon>Ecdysozoa</taxon>
        <taxon>Nematoda</taxon>
        <taxon>Chromadorea</taxon>
        <taxon>Rhabditida</taxon>
        <taxon>Tylenchina</taxon>
        <taxon>Panagrolaimomorpha</taxon>
        <taxon>Strongyloidoidea</taxon>
        <taxon>Strongyloididae</taxon>
        <taxon>Strongyloides</taxon>
    </lineage>
</organism>
<name>A0AAF5DGI7_STRER</name>
<dbReference type="InterPro" id="IPR036770">
    <property type="entry name" value="Ankyrin_rpt-contain_sf"/>
</dbReference>
<dbReference type="InterPro" id="IPR002110">
    <property type="entry name" value="Ankyrin_rpt"/>
</dbReference>
<dbReference type="PANTHER" id="PTHR24180">
    <property type="entry name" value="CYCLIN-DEPENDENT KINASE INHIBITOR 2C-RELATED"/>
    <property type="match status" value="1"/>
</dbReference>